<dbReference type="SUPFAM" id="SSF56219">
    <property type="entry name" value="DNase I-like"/>
    <property type="match status" value="1"/>
</dbReference>
<gene>
    <name evidence="1" type="ORF">SRB5_15660</name>
</gene>
<evidence type="ECO:0008006" key="3">
    <source>
        <dbReference type="Google" id="ProtNLM"/>
    </source>
</evidence>
<evidence type="ECO:0000313" key="1">
    <source>
        <dbReference type="EMBL" id="MQY11448.1"/>
    </source>
</evidence>
<dbReference type="EMBL" id="WEGJ01000003">
    <property type="protein sequence ID" value="MQY11448.1"/>
    <property type="molecule type" value="Genomic_DNA"/>
</dbReference>
<evidence type="ECO:0000313" key="2">
    <source>
        <dbReference type="Proteomes" id="UP000466345"/>
    </source>
</evidence>
<sequence length="257" mass="28651">MFRQELTGAWDTGKRDLYEEAAALGGLTPFMAAPREGRSTNPVGLMIDPDLFEVVRVTDHDLPWKPIHHVEVRLRGCPRPLHLASAHLCHFDPDLRATEARRLTCLADYRRTALIGMDANSYAHRTTDEIASPIDWNQVEDAVHYQHRTIERHGWRVNGTRPSEILTGGKGIFTDLAHYAATVLDQTEALSPTASLRRTDQGPPQRIDVMMGTPDLASALIGFEVVSDAEVRAVTDHALLIARFDLAELRRILASAH</sequence>
<accession>A0A7K0CDB3</accession>
<dbReference type="InterPro" id="IPR036691">
    <property type="entry name" value="Endo/exonu/phosph_ase_sf"/>
</dbReference>
<dbReference type="Gene3D" id="3.60.10.10">
    <property type="entry name" value="Endonuclease/exonuclease/phosphatase"/>
    <property type="match status" value="1"/>
</dbReference>
<reference evidence="1 2" key="1">
    <citation type="submission" date="2019-10" db="EMBL/GenBank/DDBJ databases">
        <title>Streptomyces smaragdinus sp. nov. and Streptomyces fabii sp. nov., isolated from the gut of fungus growing-termite Macrotermes natalensis.</title>
        <authorList>
            <person name="Schwitalla J."/>
            <person name="Benndorf R."/>
            <person name="Martin K."/>
            <person name="De Beer W."/>
            <person name="Kaster A.-K."/>
            <person name="Vollmers J."/>
            <person name="Poulsen M."/>
            <person name="Beemelmanns C."/>
        </authorList>
    </citation>
    <scope>NUCLEOTIDE SEQUENCE [LARGE SCALE GENOMIC DNA]</scope>
    <source>
        <strain evidence="1 2">RB5</strain>
    </source>
</reference>
<dbReference type="AlphaFoldDB" id="A0A7K0CDB3"/>
<name>A0A7K0CDB3_9ACTN</name>
<keyword evidence="2" id="KW-1185">Reference proteome</keyword>
<organism evidence="1 2">
    <name type="scientific">Streptomyces smaragdinus</name>
    <dbReference type="NCBI Taxonomy" id="2585196"/>
    <lineage>
        <taxon>Bacteria</taxon>
        <taxon>Bacillati</taxon>
        <taxon>Actinomycetota</taxon>
        <taxon>Actinomycetes</taxon>
        <taxon>Kitasatosporales</taxon>
        <taxon>Streptomycetaceae</taxon>
        <taxon>Streptomyces</taxon>
    </lineage>
</organism>
<dbReference type="Proteomes" id="UP000466345">
    <property type="component" value="Unassembled WGS sequence"/>
</dbReference>
<comment type="caution">
    <text evidence="1">The sequence shown here is derived from an EMBL/GenBank/DDBJ whole genome shotgun (WGS) entry which is preliminary data.</text>
</comment>
<proteinExistence type="predicted"/>
<protein>
    <recommendedName>
        <fullName evidence="3">Endonuclease/exonuclease/phosphatase</fullName>
    </recommendedName>
</protein>
<dbReference type="RefSeq" id="WP_323377255.1">
    <property type="nucleotide sequence ID" value="NZ_WEGJ01000003.1"/>
</dbReference>